<evidence type="ECO:0000256" key="1">
    <source>
        <dbReference type="SAM" id="Phobius"/>
    </source>
</evidence>
<proteinExistence type="predicted"/>
<dbReference type="Proteomes" id="UP000188184">
    <property type="component" value="Chromosome"/>
</dbReference>
<keyword evidence="3" id="KW-1185">Reference proteome</keyword>
<dbReference type="RefSeq" id="WP_077589032.1">
    <property type="nucleotide sequence ID" value="NZ_CP019640.1"/>
</dbReference>
<keyword evidence="1" id="KW-0812">Transmembrane</keyword>
<sequence length="93" mass="9848">MKRFVAGILIFIGITVLFGLQGNLEIAMNITGIIGVGGVLVAGFYKTGFSSPSAPALGNLSVIRLDKKINLSNTLFLIAIPNLIGSVLLYFLH</sequence>
<dbReference type="AlphaFoldDB" id="A0A1Q2KYD7"/>
<feature type="transmembrane region" description="Helical" evidence="1">
    <location>
        <begin position="29"/>
        <end position="49"/>
    </location>
</feature>
<keyword evidence="1" id="KW-0472">Membrane</keyword>
<name>A0A1Q2KYD7_9BACL</name>
<protein>
    <recommendedName>
        <fullName evidence="4">DUF5316 domain-containing protein</fullName>
    </recommendedName>
</protein>
<evidence type="ECO:0000313" key="3">
    <source>
        <dbReference type="Proteomes" id="UP000188184"/>
    </source>
</evidence>
<reference evidence="2 3" key="1">
    <citation type="submission" date="2017-02" db="EMBL/GenBank/DDBJ databases">
        <title>The complete genomic sequence of a novel cold adapted crude oil-degrading bacterium Planococcus qaidamina Y42.</title>
        <authorList>
            <person name="Yang R."/>
        </authorList>
    </citation>
    <scope>NUCLEOTIDE SEQUENCE [LARGE SCALE GENOMIC DNA]</scope>
    <source>
        <strain evidence="2 3">Y42</strain>
    </source>
</reference>
<dbReference type="KEGG" id="pmar:B0X71_08610"/>
<keyword evidence="1" id="KW-1133">Transmembrane helix</keyword>
<gene>
    <name evidence="2" type="ORF">B0X71_08610</name>
</gene>
<dbReference type="EMBL" id="CP019640">
    <property type="protein sequence ID" value="AQQ53146.1"/>
    <property type="molecule type" value="Genomic_DNA"/>
</dbReference>
<evidence type="ECO:0000313" key="2">
    <source>
        <dbReference type="EMBL" id="AQQ53146.1"/>
    </source>
</evidence>
<accession>A0A1Q2KYD7</accession>
<feature type="transmembrane region" description="Helical" evidence="1">
    <location>
        <begin position="70"/>
        <end position="92"/>
    </location>
</feature>
<evidence type="ECO:0008006" key="4">
    <source>
        <dbReference type="Google" id="ProtNLM"/>
    </source>
</evidence>
<dbReference type="OrthoDB" id="2429100at2"/>
<organism evidence="2 3">
    <name type="scientific">Planococcus lenghuensis</name>
    <dbReference type="NCBI Taxonomy" id="2213202"/>
    <lineage>
        <taxon>Bacteria</taxon>
        <taxon>Bacillati</taxon>
        <taxon>Bacillota</taxon>
        <taxon>Bacilli</taxon>
        <taxon>Bacillales</taxon>
        <taxon>Caryophanaceae</taxon>
        <taxon>Planococcus</taxon>
    </lineage>
</organism>